<dbReference type="GeneID" id="25262306"/>
<proteinExistence type="inferred from homology"/>
<dbReference type="CDD" id="cd03788">
    <property type="entry name" value="GT20_TPS"/>
    <property type="match status" value="1"/>
</dbReference>
<dbReference type="InterPro" id="IPR001830">
    <property type="entry name" value="Glyco_trans_20"/>
</dbReference>
<dbReference type="Proteomes" id="UP000027361">
    <property type="component" value="Unassembled WGS sequence"/>
</dbReference>
<dbReference type="GO" id="GO:0004805">
    <property type="term" value="F:trehalose-phosphatase activity"/>
    <property type="evidence" value="ECO:0007669"/>
    <property type="project" value="TreeGrafter"/>
</dbReference>
<dbReference type="HOGENOM" id="CLU_002351_3_0_1"/>
<dbReference type="InterPro" id="IPR006379">
    <property type="entry name" value="HAD-SF_hydro_IIB"/>
</dbReference>
<dbReference type="GO" id="GO:0005829">
    <property type="term" value="C:cytosol"/>
    <property type="evidence" value="ECO:0007669"/>
    <property type="project" value="TreeGrafter"/>
</dbReference>
<evidence type="ECO:0000256" key="3">
    <source>
        <dbReference type="SAM" id="MobiDB-lite"/>
    </source>
</evidence>
<comment type="similarity">
    <text evidence="2">In the C-terminal section; belongs to the trehalose phosphatase family.</text>
</comment>
<sequence length="1205" mass="132008">MGFADGIGGAGLGTAATGDLGERHQFETLLQIRAQVRELEAAYDARHPDKPLSGRLIHVSHYIPFVIRALAEVDYEQKQQERALATDSVAAMAAAARKKRAAREAEKAREEMLASGELHAQQLASDAQRFKRSTSMAAAAAAGASGAAANLRLSMALNGLEGQDMEARLAENQARSQMRAGRRAWMMTPVIDDDDDGDEDGDEDGDVDAEYGAEGNLKDRFTPVSSRRPSHVSLGGNSSRASSFGAGPSGLSAGNIFPPAQEPESNSWTPPDATSLLAAQRPDPVQWVLTPRRGHTALNSGVRSLCKTHHQTFIGWPGDMVYPAQARSDNRTDPSQATDGERSEIEKLLADLDDPTNWAAHTAPVVGAPKDGSGHEPISRVPTPLMNGAEPLSANRKSFASSTNFSGGAAAKSNASIPGAGGASASQRAPAKGKKSVDHTIDCADAVAGEASSDDGQDKGIKYVPVWLDYDTAHGHYEGYCKTVLWPLLHYLVWQDVQTERNASTWDDTNTWAAYVRANEAFAKRIADEYKPGDMVIVHDYHLLLVPKMLRQLVPDAHIALFMHAPFPSSEVFRCLPKRREVIEGMLGADLACFQAFSYSRHFLSSCIRVCGFDASYNSVESYNGHITSISYNPIGIDAEKIAKDSMAPGVKPKIEVIKKMYEGKKIIVGRDKLDIVRGVLQKLQAFQKLLEEFPEWRGKVVLIQVTAPAIHDSPQLERKVSELVSHINSEFGSLSFTPVHHYHQIIERDEYFALLCVADLALITSVRDGMNTTSMEFIICQEQLKKSPLILSEFTGTAGRMRSAIQVNPWNVWGVAKAIDYGLRLSQDERLCRHRQLYDQVTLHTSQTWAATLVKQLAYRLISAEAAHFTPPLDGNSVQQQFKTAGKRLFLLDYDGTLTPIVKRPEDALPSKDLLDALEKLSNDPKNIIYIISGRDQSFLSKHLGHLRNIGFSAEHGCFVKEPGTDEWQNLTLELDMSWMQDIRSMFEYYTERTSGSTIEQKKSSITWHYRNSDPDYGSFQAKECQAHLENLTATNNLAIEVLVGKKNLEVRPLAVNKGEIVKRILWDNTDGEFVLCAGDDKTDEDMFRALVNLGKGSNGDSPLLSATMTTSSSSGTITAKPSNPAVDQLKKKSQEESLLVMSPPTPLNSATPMGSPRIMKLRPEAIFATTVGPSSKKTLAHWHVDSPHRVIGTLQGLAGLSCS</sequence>
<name>A0A066WNQ5_TILAU</name>
<evidence type="ECO:0000313" key="5">
    <source>
        <dbReference type="Proteomes" id="UP000027361"/>
    </source>
</evidence>
<dbReference type="OrthoDB" id="755951at2759"/>
<protein>
    <submittedName>
        <fullName evidence="4">Glycosyltransferase family 20 protein</fullName>
    </submittedName>
</protein>
<dbReference type="Gene3D" id="3.30.70.1020">
    <property type="entry name" value="Trehalose-6-phosphate phosphatase related protein, domain 2"/>
    <property type="match status" value="1"/>
</dbReference>
<dbReference type="InterPro" id="IPR036412">
    <property type="entry name" value="HAD-like_sf"/>
</dbReference>
<dbReference type="InterPro" id="IPR003337">
    <property type="entry name" value="Trehalose_PPase"/>
</dbReference>
<dbReference type="STRING" id="1037660.A0A066WNQ5"/>
<accession>A0A066WNQ5</accession>
<dbReference type="FunFam" id="3.40.50.2000:FF:000036">
    <property type="entry name" value="Alpha,alpha-trehalose-phosphate synthase subunit Tps2"/>
    <property type="match status" value="1"/>
</dbReference>
<dbReference type="Gene3D" id="3.40.50.1000">
    <property type="entry name" value="HAD superfamily/HAD-like"/>
    <property type="match status" value="1"/>
</dbReference>
<dbReference type="NCBIfam" id="TIGR01484">
    <property type="entry name" value="HAD-SF-IIB"/>
    <property type="match status" value="1"/>
</dbReference>
<dbReference type="Gene3D" id="3.40.50.2000">
    <property type="entry name" value="Glycogen Phosphorylase B"/>
    <property type="match status" value="2"/>
</dbReference>
<dbReference type="CDD" id="cd01627">
    <property type="entry name" value="HAD_TPP"/>
    <property type="match status" value="1"/>
</dbReference>
<dbReference type="RefSeq" id="XP_013245093.1">
    <property type="nucleotide sequence ID" value="XM_013389639.1"/>
</dbReference>
<gene>
    <name evidence="4" type="ORF">K437DRAFT_220925</name>
</gene>
<dbReference type="GO" id="GO:0005946">
    <property type="term" value="C:alpha,alpha-trehalose-phosphate synthase complex (UDP-forming)"/>
    <property type="evidence" value="ECO:0007669"/>
    <property type="project" value="TreeGrafter"/>
</dbReference>
<feature type="region of interest" description="Disordered" evidence="3">
    <location>
        <begin position="410"/>
        <end position="436"/>
    </location>
</feature>
<keyword evidence="4" id="KW-0808">Transferase</keyword>
<comment type="similarity">
    <text evidence="1">In the N-terminal section; belongs to the glycosyltransferase 20 family.</text>
</comment>
<feature type="compositionally biased region" description="Acidic residues" evidence="3">
    <location>
        <begin position="191"/>
        <end position="211"/>
    </location>
</feature>
<evidence type="ECO:0000256" key="2">
    <source>
        <dbReference type="ARBA" id="ARBA00006330"/>
    </source>
</evidence>
<dbReference type="FunCoup" id="A0A066WNQ5">
    <property type="interactions" value="35"/>
</dbReference>
<feature type="region of interest" description="Disordered" evidence="3">
    <location>
        <begin position="179"/>
        <end position="275"/>
    </location>
</feature>
<dbReference type="SUPFAM" id="SSF56784">
    <property type="entry name" value="HAD-like"/>
    <property type="match status" value="1"/>
</dbReference>
<dbReference type="NCBIfam" id="TIGR00685">
    <property type="entry name" value="T6PP"/>
    <property type="match status" value="1"/>
</dbReference>
<dbReference type="Pfam" id="PF02358">
    <property type="entry name" value="Trehalose_PPase"/>
    <property type="match status" value="1"/>
</dbReference>
<dbReference type="InterPro" id="IPR023214">
    <property type="entry name" value="HAD_sf"/>
</dbReference>
<evidence type="ECO:0000313" key="4">
    <source>
        <dbReference type="EMBL" id="KDN52245.1"/>
    </source>
</evidence>
<evidence type="ECO:0000256" key="1">
    <source>
        <dbReference type="ARBA" id="ARBA00005409"/>
    </source>
</evidence>
<dbReference type="GO" id="GO:0003825">
    <property type="term" value="F:alpha,alpha-trehalose-phosphate synthase (UDP-forming) activity"/>
    <property type="evidence" value="ECO:0007669"/>
    <property type="project" value="TreeGrafter"/>
</dbReference>
<dbReference type="OMA" id="MRSAIQV"/>
<dbReference type="PANTHER" id="PTHR10788:SF123">
    <property type="entry name" value="TREHALOSE-PHOSPHATASE"/>
    <property type="match status" value="1"/>
</dbReference>
<feature type="compositionally biased region" description="Low complexity" evidence="3">
    <location>
        <begin position="413"/>
        <end position="426"/>
    </location>
</feature>
<dbReference type="Pfam" id="PF00982">
    <property type="entry name" value="Glyco_transf_20"/>
    <property type="match status" value="1"/>
</dbReference>
<dbReference type="FunFam" id="3.30.70.1020:FF:000002">
    <property type="entry name" value="Trehalose-6-phosphate synthase 2"/>
    <property type="match status" value="1"/>
</dbReference>
<organism evidence="4 5">
    <name type="scientific">Tilletiaria anomala (strain ATCC 24038 / CBS 436.72 / UBC 951)</name>
    <dbReference type="NCBI Taxonomy" id="1037660"/>
    <lineage>
        <taxon>Eukaryota</taxon>
        <taxon>Fungi</taxon>
        <taxon>Dikarya</taxon>
        <taxon>Basidiomycota</taxon>
        <taxon>Ustilaginomycotina</taxon>
        <taxon>Exobasidiomycetes</taxon>
        <taxon>Georgefischeriales</taxon>
        <taxon>Tilletiariaceae</taxon>
        <taxon>Tilletiaria</taxon>
    </lineage>
</organism>
<feature type="region of interest" description="Disordered" evidence="3">
    <location>
        <begin position="354"/>
        <end position="391"/>
    </location>
</feature>
<dbReference type="SUPFAM" id="SSF53756">
    <property type="entry name" value="UDP-Glycosyltransferase/glycogen phosphorylase"/>
    <property type="match status" value="1"/>
</dbReference>
<dbReference type="PANTHER" id="PTHR10788">
    <property type="entry name" value="TREHALOSE-6-PHOSPHATE SYNTHASE"/>
    <property type="match status" value="1"/>
</dbReference>
<dbReference type="AlphaFoldDB" id="A0A066WNQ5"/>
<dbReference type="GO" id="GO:0005992">
    <property type="term" value="P:trehalose biosynthetic process"/>
    <property type="evidence" value="ECO:0007669"/>
    <property type="project" value="InterPro"/>
</dbReference>
<comment type="caution">
    <text evidence="4">The sequence shown here is derived from an EMBL/GenBank/DDBJ whole genome shotgun (WGS) entry which is preliminary data.</text>
</comment>
<dbReference type="InParanoid" id="A0A066WNQ5"/>
<dbReference type="EMBL" id="JMSN01000012">
    <property type="protein sequence ID" value="KDN52245.1"/>
    <property type="molecule type" value="Genomic_DNA"/>
</dbReference>
<reference evidence="4 5" key="1">
    <citation type="submission" date="2014-05" db="EMBL/GenBank/DDBJ databases">
        <title>Draft genome sequence of a rare smut relative, Tilletiaria anomala UBC 951.</title>
        <authorList>
            <consortium name="DOE Joint Genome Institute"/>
            <person name="Toome M."/>
            <person name="Kuo A."/>
            <person name="Henrissat B."/>
            <person name="Lipzen A."/>
            <person name="Tritt A."/>
            <person name="Yoshinaga Y."/>
            <person name="Zane M."/>
            <person name="Barry K."/>
            <person name="Grigoriev I.V."/>
            <person name="Spatafora J.W."/>
            <person name="Aimea M.C."/>
        </authorList>
    </citation>
    <scope>NUCLEOTIDE SEQUENCE [LARGE SCALE GENOMIC DNA]</scope>
    <source>
        <strain evidence="4 5">UBC 951</strain>
    </source>
</reference>
<keyword evidence="5" id="KW-1185">Reference proteome</keyword>